<dbReference type="EMBL" id="AWFH01000002">
    <property type="protein sequence ID" value="KCZ64661.1"/>
    <property type="molecule type" value="Genomic_DNA"/>
</dbReference>
<dbReference type="PANTHER" id="PTHR33221">
    <property type="entry name" value="WINGED HELIX-TURN-HELIX TRANSCRIPTIONAL REGULATOR, RRF2 FAMILY"/>
    <property type="match status" value="1"/>
</dbReference>
<protein>
    <recommendedName>
        <fullName evidence="3">Rrf2 family transcriptional regulator</fullName>
    </recommendedName>
</protein>
<proteinExistence type="predicted"/>
<evidence type="ECO:0000313" key="1">
    <source>
        <dbReference type="EMBL" id="KCZ64661.1"/>
    </source>
</evidence>
<dbReference type="PANTHER" id="PTHR33221:SF15">
    <property type="entry name" value="HTH-TYPE TRANSCRIPTIONAL REGULATOR YWGB-RELATED"/>
    <property type="match status" value="1"/>
</dbReference>
<dbReference type="AlphaFoldDB" id="A0A059EAD5"/>
<dbReference type="STRING" id="1280948.HY36_12510"/>
<dbReference type="InterPro" id="IPR000944">
    <property type="entry name" value="Tscrpt_reg_Rrf2"/>
</dbReference>
<dbReference type="GO" id="GO:0005829">
    <property type="term" value="C:cytosol"/>
    <property type="evidence" value="ECO:0007669"/>
    <property type="project" value="TreeGrafter"/>
</dbReference>
<organism evidence="1 2">
    <name type="scientific">Hyphomonas atlantica</name>
    <dbReference type="NCBI Taxonomy" id="1280948"/>
    <lineage>
        <taxon>Bacteria</taxon>
        <taxon>Pseudomonadati</taxon>
        <taxon>Pseudomonadota</taxon>
        <taxon>Alphaproteobacteria</taxon>
        <taxon>Hyphomonadales</taxon>
        <taxon>Hyphomonadaceae</taxon>
        <taxon>Hyphomonas</taxon>
    </lineage>
</organism>
<reference evidence="1 2" key="1">
    <citation type="journal article" date="2014" name="Antonie Van Leeuwenhoek">
        <title>Hyphomonas beringensis sp. nov. and Hyphomonas chukchiensis sp. nov., isolated from surface seawater of the Bering Sea and Chukchi Sea.</title>
        <authorList>
            <person name="Li C."/>
            <person name="Lai Q."/>
            <person name="Li G."/>
            <person name="Dong C."/>
            <person name="Wang J."/>
            <person name="Liao Y."/>
            <person name="Shao Z."/>
        </authorList>
    </citation>
    <scope>NUCLEOTIDE SEQUENCE [LARGE SCALE GENOMIC DNA]</scope>
    <source>
        <strain evidence="1 2">22II1-22F38</strain>
    </source>
</reference>
<gene>
    <name evidence="1" type="ORF">HY36_12510</name>
</gene>
<dbReference type="PATRIC" id="fig|1280948.3.peg.741"/>
<sequence>MRSEDLARSASTNPAVIRSLLSRLADAGMSTARMGSGGGSMLAKSASHISLLDVYRAVEDCEIFTLHRSAPDRNCVVGKHVQDAMRPALDKARQALEDELARVTIDDIAAEIARRGGFTIPWQA</sequence>
<evidence type="ECO:0008006" key="3">
    <source>
        <dbReference type="Google" id="ProtNLM"/>
    </source>
</evidence>
<dbReference type="Gene3D" id="1.10.10.10">
    <property type="entry name" value="Winged helix-like DNA-binding domain superfamily/Winged helix DNA-binding domain"/>
    <property type="match status" value="1"/>
</dbReference>
<keyword evidence="2" id="KW-1185">Reference proteome</keyword>
<name>A0A059EAD5_9PROT</name>
<dbReference type="Pfam" id="PF02082">
    <property type="entry name" value="Rrf2"/>
    <property type="match status" value="1"/>
</dbReference>
<evidence type="ECO:0000313" key="2">
    <source>
        <dbReference type="Proteomes" id="UP000024547"/>
    </source>
</evidence>
<dbReference type="Proteomes" id="UP000024547">
    <property type="component" value="Unassembled WGS sequence"/>
</dbReference>
<dbReference type="InterPro" id="IPR036390">
    <property type="entry name" value="WH_DNA-bd_sf"/>
</dbReference>
<accession>A0A059EAD5</accession>
<comment type="caution">
    <text evidence="1">The sequence shown here is derived from an EMBL/GenBank/DDBJ whole genome shotgun (WGS) entry which is preliminary data.</text>
</comment>
<dbReference type="SUPFAM" id="SSF46785">
    <property type="entry name" value="Winged helix' DNA-binding domain"/>
    <property type="match status" value="1"/>
</dbReference>
<dbReference type="InterPro" id="IPR036388">
    <property type="entry name" value="WH-like_DNA-bd_sf"/>
</dbReference>
<dbReference type="eggNOG" id="COG1959">
    <property type="taxonomic scope" value="Bacteria"/>
</dbReference>
<dbReference type="PROSITE" id="PS51197">
    <property type="entry name" value="HTH_RRF2_2"/>
    <property type="match status" value="1"/>
</dbReference>
<dbReference type="GO" id="GO:0003700">
    <property type="term" value="F:DNA-binding transcription factor activity"/>
    <property type="evidence" value="ECO:0007669"/>
    <property type="project" value="TreeGrafter"/>
</dbReference>